<dbReference type="AlphaFoldDB" id="A0A3P6EE96"/>
<organism evidence="1">
    <name type="scientific">Brassica oleracea</name>
    <name type="common">Wild cabbage</name>
    <dbReference type="NCBI Taxonomy" id="3712"/>
    <lineage>
        <taxon>Eukaryota</taxon>
        <taxon>Viridiplantae</taxon>
        <taxon>Streptophyta</taxon>
        <taxon>Embryophyta</taxon>
        <taxon>Tracheophyta</taxon>
        <taxon>Spermatophyta</taxon>
        <taxon>Magnoliopsida</taxon>
        <taxon>eudicotyledons</taxon>
        <taxon>Gunneridae</taxon>
        <taxon>Pentapetalae</taxon>
        <taxon>rosids</taxon>
        <taxon>malvids</taxon>
        <taxon>Brassicales</taxon>
        <taxon>Brassicaceae</taxon>
        <taxon>Brassiceae</taxon>
        <taxon>Brassica</taxon>
    </lineage>
</organism>
<dbReference type="EMBL" id="LR031875">
    <property type="protein sequence ID" value="VDD34801.1"/>
    <property type="molecule type" value="Genomic_DNA"/>
</dbReference>
<gene>
    <name evidence="1" type="ORF">BOLC9T60124H</name>
</gene>
<name>A0A3P6EE96_BRAOL</name>
<reference evidence="1" key="1">
    <citation type="submission" date="2018-11" db="EMBL/GenBank/DDBJ databases">
        <authorList>
            <consortium name="Genoscope - CEA"/>
            <person name="William W."/>
        </authorList>
    </citation>
    <scope>NUCLEOTIDE SEQUENCE</scope>
</reference>
<proteinExistence type="predicted"/>
<sequence length="80" mass="9384">MHGVDEICSIDYSFWSLEFALARVSTRLPATPSVSPIFHDSYDFLRTRFLLAHCSNRFKDYSDLEFEDQLAKPTHWTCCF</sequence>
<protein>
    <submittedName>
        <fullName evidence="1">Uncharacterized protein</fullName>
    </submittedName>
</protein>
<evidence type="ECO:0000313" key="1">
    <source>
        <dbReference type="EMBL" id="VDD34801.1"/>
    </source>
</evidence>
<accession>A0A3P6EE96</accession>